<dbReference type="PANTHER" id="PTHR31973">
    <property type="entry name" value="POLYPROTEIN, PUTATIVE-RELATED"/>
    <property type="match status" value="1"/>
</dbReference>
<evidence type="ECO:0000259" key="5">
    <source>
        <dbReference type="PROSITE" id="PS50966"/>
    </source>
</evidence>
<keyword evidence="1" id="KW-0479">Metal-binding</keyword>
<sequence length="501" mass="57689">MVHVYGAASLNQVLSPLHAEFSVLVKEALRINQNNQGCKWRVRATTIGDSPAFYIKVYEGEHSCSVTERSVRSRQATHQILGRLYKDFVGGVGPKVLPCHVAEALNKRYGVKIDYWKSYRTLKYARQLVRGTPESGYAEIPSYLYRIRRANPGTLTKLVIDKEDRFKFLFIAFGGSIHGFTFMRKVVVVDGTFLQGKYKGTLLIATTQDGNFNIFPIAFAVVDTENDESWEWFFRQLNLVIPDDEGLAIISDRHKSISKAIRKVYPHASRGVCTYHLYKNILLRFRGKDAFRLVKKAATVYRIEEFNEILEQIGTLNPRLHTYLLEDDVCKWSRVHFPGDRYNFTTSNIAESVNKAISHARSFPIVGLLDAIRSMLTRWFATRRKNAELMTTTLTREVEKRLEAKVDISRQLTVQEIDEHQFQVTGGISLHVVHLREKRCTCRRFDLDKIPCVHAIAAAEACNRLRISLSHLYFHRNYLHNAYSKTIMPRDNGFMFTIHDC</sequence>
<dbReference type="SMART" id="SM00575">
    <property type="entry name" value="ZnF_PMZ"/>
    <property type="match status" value="1"/>
</dbReference>
<keyword evidence="3" id="KW-0862">Zinc</keyword>
<gene>
    <name evidence="6" type="ORF">MERR_LOCUS49472</name>
</gene>
<feature type="domain" description="SWIM-type" evidence="5">
    <location>
        <begin position="431"/>
        <end position="463"/>
    </location>
</feature>
<evidence type="ECO:0000313" key="6">
    <source>
        <dbReference type="EMBL" id="CAA7062236.1"/>
    </source>
</evidence>
<organism evidence="6 7">
    <name type="scientific">Microthlaspi erraticum</name>
    <dbReference type="NCBI Taxonomy" id="1685480"/>
    <lineage>
        <taxon>Eukaryota</taxon>
        <taxon>Viridiplantae</taxon>
        <taxon>Streptophyta</taxon>
        <taxon>Embryophyta</taxon>
        <taxon>Tracheophyta</taxon>
        <taxon>Spermatophyta</taxon>
        <taxon>Magnoliopsida</taxon>
        <taxon>eudicotyledons</taxon>
        <taxon>Gunneridae</taxon>
        <taxon>Pentapetalae</taxon>
        <taxon>rosids</taxon>
        <taxon>malvids</taxon>
        <taxon>Brassicales</taxon>
        <taxon>Brassicaceae</taxon>
        <taxon>Coluteocarpeae</taxon>
        <taxon>Microthlaspi</taxon>
    </lineage>
</organism>
<keyword evidence="2 4" id="KW-0863">Zinc-finger</keyword>
<dbReference type="Pfam" id="PF10551">
    <property type="entry name" value="MULE"/>
    <property type="match status" value="1"/>
</dbReference>
<accession>A0A6D2LD08</accession>
<proteinExistence type="predicted"/>
<reference evidence="6" key="1">
    <citation type="submission" date="2020-01" db="EMBL/GenBank/DDBJ databases">
        <authorList>
            <person name="Mishra B."/>
        </authorList>
    </citation>
    <scope>NUCLEOTIDE SEQUENCE [LARGE SCALE GENOMIC DNA]</scope>
</reference>
<evidence type="ECO:0000256" key="2">
    <source>
        <dbReference type="ARBA" id="ARBA00022771"/>
    </source>
</evidence>
<name>A0A6D2LD08_9BRAS</name>
<dbReference type="PANTHER" id="PTHR31973:SF187">
    <property type="entry name" value="MUTATOR TRANSPOSASE MUDRA PROTEIN"/>
    <property type="match status" value="1"/>
</dbReference>
<evidence type="ECO:0000256" key="1">
    <source>
        <dbReference type="ARBA" id="ARBA00022723"/>
    </source>
</evidence>
<dbReference type="EMBL" id="CACVBM020001928">
    <property type="protein sequence ID" value="CAA7062236.1"/>
    <property type="molecule type" value="Genomic_DNA"/>
</dbReference>
<evidence type="ECO:0000256" key="4">
    <source>
        <dbReference type="PROSITE-ProRule" id="PRU00325"/>
    </source>
</evidence>
<dbReference type="Proteomes" id="UP000467841">
    <property type="component" value="Unassembled WGS sequence"/>
</dbReference>
<dbReference type="Pfam" id="PF04434">
    <property type="entry name" value="SWIM"/>
    <property type="match status" value="1"/>
</dbReference>
<evidence type="ECO:0000313" key="7">
    <source>
        <dbReference type="Proteomes" id="UP000467841"/>
    </source>
</evidence>
<dbReference type="OrthoDB" id="1023854at2759"/>
<evidence type="ECO:0000256" key="3">
    <source>
        <dbReference type="ARBA" id="ARBA00022833"/>
    </source>
</evidence>
<dbReference type="InterPro" id="IPR007527">
    <property type="entry name" value="Znf_SWIM"/>
</dbReference>
<dbReference type="GO" id="GO:0008270">
    <property type="term" value="F:zinc ion binding"/>
    <property type="evidence" value="ECO:0007669"/>
    <property type="project" value="UniProtKB-KW"/>
</dbReference>
<comment type="caution">
    <text evidence="6">The sequence shown here is derived from an EMBL/GenBank/DDBJ whole genome shotgun (WGS) entry which is preliminary data.</text>
</comment>
<keyword evidence="7" id="KW-1185">Reference proteome</keyword>
<dbReference type="PROSITE" id="PS50966">
    <property type="entry name" value="ZF_SWIM"/>
    <property type="match status" value="1"/>
</dbReference>
<dbReference type="InterPro" id="IPR006564">
    <property type="entry name" value="Znf_PMZ"/>
</dbReference>
<dbReference type="AlphaFoldDB" id="A0A6D2LD08"/>
<dbReference type="InterPro" id="IPR018289">
    <property type="entry name" value="MULE_transposase_dom"/>
</dbReference>
<protein>
    <recommendedName>
        <fullName evidence="5">SWIM-type domain-containing protein</fullName>
    </recommendedName>
</protein>